<evidence type="ECO:0000313" key="5">
    <source>
        <dbReference type="EMBL" id="JAT57559.1"/>
    </source>
</evidence>
<dbReference type="AlphaFoldDB" id="A0A1D1YSG9"/>
<reference evidence="5" key="1">
    <citation type="submission" date="2015-07" db="EMBL/GenBank/DDBJ databases">
        <title>Transcriptome Assembly of Anthurium amnicola.</title>
        <authorList>
            <person name="Suzuki J."/>
        </authorList>
    </citation>
    <scope>NUCLEOTIDE SEQUENCE</scope>
</reference>
<dbReference type="PANTHER" id="PTHR34680:SF3">
    <property type="entry name" value="EXPRESSED PROTEIN"/>
    <property type="match status" value="1"/>
</dbReference>
<feature type="compositionally biased region" description="Basic residues" evidence="3">
    <location>
        <begin position="307"/>
        <end position="320"/>
    </location>
</feature>
<feature type="region of interest" description="Disordered" evidence="3">
    <location>
        <begin position="1"/>
        <end position="41"/>
    </location>
</feature>
<evidence type="ECO:0000259" key="4">
    <source>
        <dbReference type="PROSITE" id="PS51667"/>
    </source>
</evidence>
<protein>
    <recommendedName>
        <fullName evidence="4">WRC domain-containing protein</fullName>
    </recommendedName>
</protein>
<name>A0A1D1YSG9_9ARAE</name>
<feature type="region of interest" description="Disordered" evidence="3">
    <location>
        <begin position="292"/>
        <end position="391"/>
    </location>
</feature>
<evidence type="ECO:0000256" key="2">
    <source>
        <dbReference type="PROSITE-ProRule" id="PRU01002"/>
    </source>
</evidence>
<feature type="region of interest" description="Disordered" evidence="3">
    <location>
        <begin position="174"/>
        <end position="216"/>
    </location>
</feature>
<organism evidence="5">
    <name type="scientific">Anthurium amnicola</name>
    <dbReference type="NCBI Taxonomy" id="1678845"/>
    <lineage>
        <taxon>Eukaryota</taxon>
        <taxon>Viridiplantae</taxon>
        <taxon>Streptophyta</taxon>
        <taxon>Embryophyta</taxon>
        <taxon>Tracheophyta</taxon>
        <taxon>Spermatophyta</taxon>
        <taxon>Magnoliopsida</taxon>
        <taxon>Liliopsida</taxon>
        <taxon>Araceae</taxon>
        <taxon>Pothoideae</taxon>
        <taxon>Potheae</taxon>
        <taxon>Anthurium</taxon>
    </lineage>
</organism>
<feature type="non-terminal residue" evidence="5">
    <location>
        <position position="391"/>
    </location>
</feature>
<evidence type="ECO:0000256" key="3">
    <source>
        <dbReference type="SAM" id="MobiDB-lite"/>
    </source>
</evidence>
<dbReference type="PANTHER" id="PTHR34680">
    <property type="entry name" value="EXPRESSED PROTEIN"/>
    <property type="match status" value="1"/>
</dbReference>
<sequence length="391" mass="42626">FARTSCRARSGTQKNPNPVDDSRPQPSGSRESGELGSFLATSEPSLSAVRMRIRKHVAKMLTSLSIPAGSCAAPAAAADAAATAAAGRELEMHVCELNQSPWDAMDFSALPETVPLQHLQVPQELEEAHGENGVVGGSTWSGHREEDPAAAVSDVSGITAAQFTLRRHVKIEEMARGGEEEDDKGERKMEAPPKRSNASNHTKKIRRRSASACSGVRGSEVEMVKMAVESGTAAATAVTCKKSDGRGWHCKREAQHPHSLCQYHLTQVRSYYSNGGGSSSSQQQQQPFLRIPGEHDAAKQNPAMVQAKKKVTKKKKKSKQKKEDCNGRSRRKPASDFYYYYSGFGPWWGRRRRDGDVDGGDECEAACDGAPPKPRVHDQRPDDLDDDDDDD</sequence>
<dbReference type="EMBL" id="GDJX01010377">
    <property type="protein sequence ID" value="JAT57559.1"/>
    <property type="molecule type" value="Transcribed_RNA"/>
</dbReference>
<feature type="domain" description="WRC" evidence="4">
    <location>
        <begin position="234"/>
        <end position="278"/>
    </location>
</feature>
<feature type="non-terminal residue" evidence="5">
    <location>
        <position position="1"/>
    </location>
</feature>
<feature type="compositionally biased region" description="Basic and acidic residues" evidence="3">
    <location>
        <begin position="174"/>
        <end position="193"/>
    </location>
</feature>
<comment type="caution">
    <text evidence="2">Lacks conserved residue(s) required for the propagation of feature annotation.</text>
</comment>
<proteinExistence type="predicted"/>
<gene>
    <name evidence="5" type="ORF">g.5473</name>
</gene>
<dbReference type="PROSITE" id="PS51667">
    <property type="entry name" value="WRC"/>
    <property type="match status" value="1"/>
</dbReference>
<dbReference type="Pfam" id="PF08879">
    <property type="entry name" value="WRC"/>
    <property type="match status" value="1"/>
</dbReference>
<keyword evidence="1" id="KW-0539">Nucleus</keyword>
<dbReference type="InterPro" id="IPR014977">
    <property type="entry name" value="WRC_dom"/>
</dbReference>
<accession>A0A1D1YSG9</accession>
<evidence type="ECO:0000256" key="1">
    <source>
        <dbReference type="ARBA" id="ARBA00023242"/>
    </source>
</evidence>